<evidence type="ECO:0000256" key="4">
    <source>
        <dbReference type="ARBA" id="ARBA00022679"/>
    </source>
</evidence>
<evidence type="ECO:0000256" key="5">
    <source>
        <dbReference type="ARBA" id="ARBA00022723"/>
    </source>
</evidence>
<keyword evidence="7" id="KW-0833">Ubl conjugation pathway</keyword>
<feature type="compositionally biased region" description="Polar residues" evidence="9">
    <location>
        <begin position="132"/>
        <end position="141"/>
    </location>
</feature>
<evidence type="ECO:0000256" key="3">
    <source>
        <dbReference type="ARBA" id="ARBA00012483"/>
    </source>
</evidence>
<comment type="catalytic activity">
    <reaction evidence="1">
        <text>S-ubiquitinyl-[E2 ubiquitin-conjugating enzyme]-L-cysteine + [acceptor protein]-L-lysine = [E2 ubiquitin-conjugating enzyme]-L-cysteine + N(6)-ubiquitinyl-[acceptor protein]-L-lysine.</text>
        <dbReference type="EC" id="2.3.2.27"/>
    </reaction>
</comment>
<evidence type="ECO:0000256" key="9">
    <source>
        <dbReference type="SAM" id="MobiDB-lite"/>
    </source>
</evidence>
<feature type="compositionally biased region" description="Basic and acidic residues" evidence="9">
    <location>
        <begin position="22"/>
        <end position="48"/>
    </location>
</feature>
<dbReference type="Gene3D" id="3.30.40.10">
    <property type="entry name" value="Zinc/RING finger domain, C3HC4 (zinc finger)"/>
    <property type="match status" value="1"/>
</dbReference>
<dbReference type="Proteomes" id="UP001162483">
    <property type="component" value="Unassembled WGS sequence"/>
</dbReference>
<name>A0ABN9EAS3_9NEOB</name>
<reference evidence="11" key="1">
    <citation type="submission" date="2023-05" db="EMBL/GenBank/DDBJ databases">
        <authorList>
            <person name="Stuckert A."/>
        </authorList>
    </citation>
    <scope>NUCLEOTIDE SEQUENCE</scope>
</reference>
<keyword evidence="12" id="KW-1185">Reference proteome</keyword>
<feature type="region of interest" description="Disordered" evidence="9">
    <location>
        <begin position="1"/>
        <end position="57"/>
    </location>
</feature>
<dbReference type="PANTHER" id="PTHR14471:SF5">
    <property type="entry name" value="E3 UBIQUITIN-PROTEIN LIGASE MARCHF10-RELATED"/>
    <property type="match status" value="1"/>
</dbReference>
<proteinExistence type="predicted"/>
<evidence type="ECO:0000256" key="8">
    <source>
        <dbReference type="ARBA" id="ARBA00022833"/>
    </source>
</evidence>
<evidence type="ECO:0000256" key="2">
    <source>
        <dbReference type="ARBA" id="ARBA00004906"/>
    </source>
</evidence>
<dbReference type="PANTHER" id="PTHR14471">
    <property type="entry name" value="MARCH7/10 E3 UBIQUITIN PROTEIN LIGASE FAMILY MEMBER"/>
    <property type="match status" value="1"/>
</dbReference>
<keyword evidence="4" id="KW-0808">Transferase</keyword>
<comment type="pathway">
    <text evidence="2">Protein modification; protein ubiquitination.</text>
</comment>
<keyword evidence="8" id="KW-0862">Zinc</keyword>
<dbReference type="InterPro" id="IPR052297">
    <property type="entry name" value="RING-CH-type_E3_ubiq-ligase"/>
</dbReference>
<feature type="compositionally biased region" description="Polar residues" evidence="9">
    <location>
        <begin position="305"/>
        <end position="316"/>
    </location>
</feature>
<dbReference type="PROSITE" id="PS51292">
    <property type="entry name" value="ZF_RING_CH"/>
    <property type="match status" value="1"/>
</dbReference>
<protein>
    <recommendedName>
        <fullName evidence="3">RING-type E3 ubiquitin transferase</fullName>
        <ecNumber evidence="3">2.3.2.27</ecNumber>
    </recommendedName>
</protein>
<gene>
    <name evidence="11" type="ORF">SPARVUS_LOCUS9575035</name>
</gene>
<dbReference type="SUPFAM" id="SSF57850">
    <property type="entry name" value="RING/U-box"/>
    <property type="match status" value="1"/>
</dbReference>
<organism evidence="11 12">
    <name type="scientific">Staurois parvus</name>
    <dbReference type="NCBI Taxonomy" id="386267"/>
    <lineage>
        <taxon>Eukaryota</taxon>
        <taxon>Metazoa</taxon>
        <taxon>Chordata</taxon>
        <taxon>Craniata</taxon>
        <taxon>Vertebrata</taxon>
        <taxon>Euteleostomi</taxon>
        <taxon>Amphibia</taxon>
        <taxon>Batrachia</taxon>
        <taxon>Anura</taxon>
        <taxon>Neobatrachia</taxon>
        <taxon>Ranoidea</taxon>
        <taxon>Ranidae</taxon>
        <taxon>Staurois</taxon>
    </lineage>
</organism>
<sequence>MQDSFPRSPISHILVMPQGGESGKKTPKEPRKQVENKTHRFTEQEKASTTENQPPCLEQNMRRHSSQHDQVMATTSTPILEQSEDLQSIPEPMNFRLSPIYASDDNFSTIPGINTEDDVENRESSIDEHNENVSLSDSRSSVPLPLGPQSYSTPLSEHSIWRHNILELDEEARSDRETEEHPVMQRLNHAFNAETTSTSPVRNPNNLPPLTSPRSLGLRATLTQVADSSQNNAPVSFLNLRDMIELRRIGGAIAPPTQEHNRLSHVAETTLPQLHDNNSNTRNVQNHEYHSLPQTTFRTEESRTRATPNSEASSGSHVAILRPSLSSTESTITLLHENLDLIAHTISMQRQSERIINTTPEKENVKPKPDPEKLKKIQESLLEEDSEDEGDLCRICLTGDETSENQLLAPCRCKGSLKYVHKECMKKWLLSKIKSGAELSAIKTCEMCKQNMECNFEEFDVDEHYRRHQETQATLNPSLYLVLLLHLYQQRYEELLTLSNTRDRVSEISRRFSYLSLRRRERK</sequence>
<feature type="region of interest" description="Disordered" evidence="9">
    <location>
        <begin position="114"/>
        <end position="154"/>
    </location>
</feature>
<evidence type="ECO:0000313" key="12">
    <source>
        <dbReference type="Proteomes" id="UP001162483"/>
    </source>
</evidence>
<keyword evidence="6" id="KW-0863">Zinc-finger</keyword>
<feature type="compositionally biased region" description="Basic and acidic residues" evidence="9">
    <location>
        <begin position="121"/>
        <end position="131"/>
    </location>
</feature>
<dbReference type="InterPro" id="IPR011016">
    <property type="entry name" value="Znf_RING-CH"/>
</dbReference>
<evidence type="ECO:0000259" key="10">
    <source>
        <dbReference type="PROSITE" id="PS51292"/>
    </source>
</evidence>
<dbReference type="EMBL" id="CATNWA010015326">
    <property type="protein sequence ID" value="CAI9581984.1"/>
    <property type="molecule type" value="Genomic_DNA"/>
</dbReference>
<dbReference type="SMART" id="SM00744">
    <property type="entry name" value="RINGv"/>
    <property type="match status" value="1"/>
</dbReference>
<dbReference type="Pfam" id="PF12906">
    <property type="entry name" value="RINGv"/>
    <property type="match status" value="1"/>
</dbReference>
<evidence type="ECO:0000256" key="1">
    <source>
        <dbReference type="ARBA" id="ARBA00000900"/>
    </source>
</evidence>
<dbReference type="InterPro" id="IPR013083">
    <property type="entry name" value="Znf_RING/FYVE/PHD"/>
</dbReference>
<keyword evidence="5" id="KW-0479">Metal-binding</keyword>
<accession>A0ABN9EAS3</accession>
<evidence type="ECO:0000313" key="11">
    <source>
        <dbReference type="EMBL" id="CAI9581984.1"/>
    </source>
</evidence>
<feature type="domain" description="RING-CH-type" evidence="10">
    <location>
        <begin position="385"/>
        <end position="455"/>
    </location>
</feature>
<evidence type="ECO:0000256" key="6">
    <source>
        <dbReference type="ARBA" id="ARBA00022771"/>
    </source>
</evidence>
<feature type="region of interest" description="Disordered" evidence="9">
    <location>
        <begin position="294"/>
        <end position="318"/>
    </location>
</feature>
<comment type="caution">
    <text evidence="11">The sequence shown here is derived from an EMBL/GenBank/DDBJ whole genome shotgun (WGS) entry which is preliminary data.</text>
</comment>
<evidence type="ECO:0000256" key="7">
    <source>
        <dbReference type="ARBA" id="ARBA00022786"/>
    </source>
</evidence>
<dbReference type="EC" id="2.3.2.27" evidence="3"/>